<protein>
    <submittedName>
        <fullName evidence="2">Uncharacterized protein</fullName>
    </submittedName>
</protein>
<dbReference type="Ensembl" id="ENSBIXT00005015345.1">
    <property type="protein sequence ID" value="ENSBIXP00005000868.1"/>
    <property type="gene ID" value="ENSBIXG00005029762.1"/>
</dbReference>
<feature type="transmembrane region" description="Helical" evidence="1">
    <location>
        <begin position="43"/>
        <end position="64"/>
    </location>
</feature>
<organism evidence="2 3">
    <name type="scientific">Bos indicus x Bos taurus</name>
    <name type="common">Hybrid cattle</name>
    <dbReference type="NCBI Taxonomy" id="30522"/>
    <lineage>
        <taxon>Eukaryota</taxon>
        <taxon>Metazoa</taxon>
        <taxon>Chordata</taxon>
        <taxon>Craniata</taxon>
        <taxon>Vertebrata</taxon>
        <taxon>Euteleostomi</taxon>
        <taxon>Mammalia</taxon>
        <taxon>Eutheria</taxon>
        <taxon>Laurasiatheria</taxon>
        <taxon>Artiodactyla</taxon>
        <taxon>Ruminantia</taxon>
        <taxon>Pecora</taxon>
        <taxon>Bovidae</taxon>
        <taxon>Bovinae</taxon>
        <taxon>Bos</taxon>
    </lineage>
</organism>
<evidence type="ECO:0000313" key="2">
    <source>
        <dbReference type="Ensembl" id="ENSBIXP00005000868.1"/>
    </source>
</evidence>
<name>A0A4W2F6K7_BOBOX</name>
<proteinExistence type="predicted"/>
<dbReference type="AlphaFoldDB" id="A0A4W2F6K7"/>
<dbReference type="Proteomes" id="UP000429181">
    <property type="component" value="Chromosome 12"/>
</dbReference>
<dbReference type="GeneTree" id="ENSGT00970000195621"/>
<evidence type="ECO:0000313" key="3">
    <source>
        <dbReference type="Proteomes" id="UP000429181"/>
    </source>
</evidence>
<reference evidence="2 3" key="1">
    <citation type="submission" date="2018-11" db="EMBL/GenBank/DDBJ databases">
        <title>Haplotype-resolved cattle genomes.</title>
        <authorList>
            <person name="Low W.Y."/>
            <person name="Tearle R."/>
            <person name="Bickhart D.M."/>
            <person name="Rosen B.D."/>
            <person name="Koren S."/>
            <person name="Rhie A."/>
            <person name="Hiendleder S."/>
            <person name="Phillippy A.M."/>
            <person name="Smith T.P.L."/>
            <person name="Williams J.L."/>
        </authorList>
    </citation>
    <scope>NUCLEOTIDE SEQUENCE [LARGE SCALE GENOMIC DNA]</scope>
</reference>
<keyword evidence="1" id="KW-0472">Membrane</keyword>
<reference evidence="2" key="2">
    <citation type="submission" date="2025-08" db="UniProtKB">
        <authorList>
            <consortium name="Ensembl"/>
        </authorList>
    </citation>
    <scope>IDENTIFICATION</scope>
</reference>
<accession>A0A4W2F6K7</accession>
<keyword evidence="1" id="KW-0812">Transmembrane</keyword>
<keyword evidence="1" id="KW-1133">Transmembrane helix</keyword>
<evidence type="ECO:0000256" key="1">
    <source>
        <dbReference type="SAM" id="Phobius"/>
    </source>
</evidence>
<sequence>KNDMVRPSFGEQGPTVPTWGQLKHLTQQAEELIERGRHEATPMVMFVAMLAVLAFQPSGLAWRIPGMGQPNGLPSMGSQRVGHN</sequence>